<dbReference type="GO" id="GO:0005524">
    <property type="term" value="F:ATP binding"/>
    <property type="evidence" value="ECO:0007669"/>
    <property type="project" value="UniProtKB-KW"/>
</dbReference>
<gene>
    <name evidence="14" type="primary">LARS-L</name>
    <name evidence="14" type="ORF">Hamer_G021973</name>
</gene>
<evidence type="ECO:0000256" key="8">
    <source>
        <dbReference type="ARBA" id="ARBA00030520"/>
    </source>
</evidence>
<dbReference type="SUPFAM" id="SSF50677">
    <property type="entry name" value="ValRS/IleRS/LeuRS editing domain"/>
    <property type="match status" value="1"/>
</dbReference>
<dbReference type="FunFam" id="3.90.740.10:FF:000001">
    <property type="entry name" value="Leucine--tRNA ligase, cytoplasmic"/>
    <property type="match status" value="1"/>
</dbReference>
<evidence type="ECO:0000313" key="14">
    <source>
        <dbReference type="EMBL" id="KAG7154961.1"/>
    </source>
</evidence>
<dbReference type="GO" id="GO:0002161">
    <property type="term" value="F:aminoacyl-tRNA deacylase activity"/>
    <property type="evidence" value="ECO:0007669"/>
    <property type="project" value="InterPro"/>
</dbReference>
<dbReference type="AlphaFoldDB" id="A0A8J5JE36"/>
<dbReference type="InterPro" id="IPR009008">
    <property type="entry name" value="Val/Leu/Ile-tRNA-synth_edit"/>
</dbReference>
<feature type="domain" description="Methionyl/Valyl/Leucyl/Isoleucyl-tRNA synthetase anticodon-binding" evidence="11">
    <location>
        <begin position="820"/>
        <end position="930"/>
    </location>
</feature>
<evidence type="ECO:0000256" key="1">
    <source>
        <dbReference type="ARBA" id="ARBA00005594"/>
    </source>
</evidence>
<proteinExistence type="inferred from homology"/>
<dbReference type="InterPro" id="IPR013155">
    <property type="entry name" value="M/V/L/I-tRNA-synth_anticd-bd"/>
</dbReference>
<dbReference type="NCBIfam" id="NF008957">
    <property type="entry name" value="PRK12300.1"/>
    <property type="match status" value="1"/>
</dbReference>
<evidence type="ECO:0000259" key="11">
    <source>
        <dbReference type="Pfam" id="PF08264"/>
    </source>
</evidence>
<dbReference type="InterPro" id="IPR004493">
    <property type="entry name" value="Leu-tRNA-synth_Ia_arc/euk"/>
</dbReference>
<dbReference type="SUPFAM" id="SSF47323">
    <property type="entry name" value="Anticodon-binding domain of a subclass of class I aminoacyl-tRNA synthetases"/>
    <property type="match status" value="1"/>
</dbReference>
<dbReference type="Gene3D" id="3.40.50.620">
    <property type="entry name" value="HUPs"/>
    <property type="match status" value="1"/>
</dbReference>
<name>A0A8J5JE36_HOMAM</name>
<evidence type="ECO:0000256" key="7">
    <source>
        <dbReference type="ARBA" id="ARBA00023146"/>
    </source>
</evidence>
<dbReference type="FunFam" id="3.40.50.620:FF:000326">
    <property type="entry name" value="Leucine--tRNA ligase, cytoplasmic"/>
    <property type="match status" value="1"/>
</dbReference>
<evidence type="ECO:0000259" key="12">
    <source>
        <dbReference type="Pfam" id="PF22947"/>
    </source>
</evidence>
<dbReference type="InterPro" id="IPR001412">
    <property type="entry name" value="aa-tRNA-synth_I_CS"/>
</dbReference>
<evidence type="ECO:0000256" key="3">
    <source>
        <dbReference type="ARBA" id="ARBA00022598"/>
    </source>
</evidence>
<organism evidence="14 15">
    <name type="scientific">Homarus americanus</name>
    <name type="common">American lobster</name>
    <dbReference type="NCBI Taxonomy" id="6706"/>
    <lineage>
        <taxon>Eukaryota</taxon>
        <taxon>Metazoa</taxon>
        <taxon>Ecdysozoa</taxon>
        <taxon>Arthropoda</taxon>
        <taxon>Crustacea</taxon>
        <taxon>Multicrustacea</taxon>
        <taxon>Malacostraca</taxon>
        <taxon>Eumalacostraca</taxon>
        <taxon>Eucarida</taxon>
        <taxon>Decapoda</taxon>
        <taxon>Pleocyemata</taxon>
        <taxon>Astacidea</taxon>
        <taxon>Nephropoidea</taxon>
        <taxon>Nephropidae</taxon>
        <taxon>Homarus</taxon>
    </lineage>
</organism>
<dbReference type="InterPro" id="IPR054509">
    <property type="entry name" value="LARS1_ULD"/>
</dbReference>
<dbReference type="Gene3D" id="3.90.740.10">
    <property type="entry name" value="Valyl/Leucyl/Isoleucyl-tRNA synthetase, editing domain"/>
    <property type="match status" value="1"/>
</dbReference>
<keyword evidence="6 9" id="KW-0648">Protein biosynthesis</keyword>
<dbReference type="CDD" id="cd00812">
    <property type="entry name" value="LeuRS_core"/>
    <property type="match status" value="1"/>
</dbReference>
<feature type="domain" description="Leucine--tRNA ligase RagD-binding" evidence="13">
    <location>
        <begin position="970"/>
        <end position="1042"/>
    </location>
</feature>
<evidence type="ECO:0000259" key="10">
    <source>
        <dbReference type="Pfam" id="PF00133"/>
    </source>
</evidence>
<protein>
    <recommendedName>
        <fullName evidence="2">leucine--tRNA ligase</fullName>
        <ecNumber evidence="2">6.1.1.4</ecNumber>
    </recommendedName>
    <alternativeName>
        <fullName evidence="8">Leucyl-tRNA synthetase</fullName>
    </alternativeName>
</protein>
<evidence type="ECO:0000256" key="2">
    <source>
        <dbReference type="ARBA" id="ARBA00013164"/>
    </source>
</evidence>
<feature type="domain" description="Aminoacyl-tRNA synthetase class Ia" evidence="10">
    <location>
        <begin position="51"/>
        <end position="134"/>
    </location>
</feature>
<keyword evidence="7 9" id="KW-0030">Aminoacyl-tRNA synthetase</keyword>
<reference evidence="14" key="1">
    <citation type="journal article" date="2021" name="Sci. Adv.">
        <title>The American lobster genome reveals insights on longevity, neural, and immune adaptations.</title>
        <authorList>
            <person name="Polinski J.M."/>
            <person name="Zimin A.V."/>
            <person name="Clark K.F."/>
            <person name="Kohn A.B."/>
            <person name="Sadowski N."/>
            <person name="Timp W."/>
            <person name="Ptitsyn A."/>
            <person name="Khanna P."/>
            <person name="Romanova D.Y."/>
            <person name="Williams P."/>
            <person name="Greenwood S.J."/>
            <person name="Moroz L.L."/>
            <person name="Walt D.R."/>
            <person name="Bodnar A.G."/>
        </authorList>
    </citation>
    <scope>NUCLEOTIDE SEQUENCE</scope>
    <source>
        <strain evidence="14">GMGI-L3</strain>
    </source>
</reference>
<dbReference type="PROSITE" id="PS00178">
    <property type="entry name" value="AA_TRNA_LIGASE_I"/>
    <property type="match status" value="1"/>
</dbReference>
<dbReference type="PANTHER" id="PTHR45794">
    <property type="entry name" value="LEUCYL-TRNA SYNTHETASE"/>
    <property type="match status" value="1"/>
</dbReference>
<dbReference type="Pfam" id="PF22947">
    <property type="entry name" value="ULD_3"/>
    <property type="match status" value="1"/>
</dbReference>
<evidence type="ECO:0000256" key="6">
    <source>
        <dbReference type="ARBA" id="ARBA00022917"/>
    </source>
</evidence>
<sequence>MFELSKWAEQGPMVEKFRVKRNYGRLVNGSDKGPLMSRKKLEDLLAIEASIQQQWEEEKVFEEDAPAQEGEGRKEKFMVTFPYPYMNGRLHLGHTFSLSKCEFAVGYQRLKGKRCLFPFGLHCTGMPIKASADKLKREVADYGCPPNFPDDDDSMEVAQLKEVTIQDKSKGKKSKAVAKTGGVKYQWQIMQSLGIDDKEIEKFTNEDYWLKYFPPHCVEDLKRVGLHTDWRRSFITTDRNPYYDSFVRWQFLRLREKGKIQFGKRYTIYSPKDGQPCMDHDRSSGEGVGPQEYTLIKMRVQELKGKLAVLAPKPVFLIAATLRPETMYGQTNCWLGPDLTYIALETKDGEVVVCTRRAARNMAFQGMLSVENEVKPLLELKGHELMGTKLSAPLTSYKTIYTLPMLTVKEEKGTGVVTSVPSDAPDDFAALVDLKNKPALREKYGITEEMVNFDPVPIIDVPEYGSLSAPTICQMMGIKSQNDRDKLLEAKEKVYLRGFYEGTLLVGELRGKKVQDIKKQIQEMLVKAKEALIYQEPEKQIISRSGDECVVALCDQWYLDYGEAAWRAETQKNLDALETYHEEVRRNFEATLEWLKGHACSRTYGLGTRLPWDEKWLIESLSDSTIYMAYYTVCHILHSDVYGSVQGEYGIKPEQMTPEVWDYVFQLTDKAPESSIKKEALQKMRQEFGYWYPVDLRTSGKDLVPNHLTYFLYNHTAIWSNKPDRWPQGIRANGHLLLNSEKMSKSTGNFMTLTDALDSYGADGMRLALANAGDSVEDANFETPVADSGVLRLWTFVELTKELLAEKSSMRTGPASTINDKMFTSEMNLKIRETDENYRSLMFKEALRTGFFEYNNLFHQYRERAQVQAGLHWDLVSRYLTTQVLLLAPICPHACDYIWQKLLGNSKSILHASWPTTEEPDLALVKASEYLADASHRFRLRLKAHMSPAKSKKGETAATPQAPSHGTVWIAKTFPKWQSIILTTMHDLYKANGNCLPDNKELSKALGSNPSLKKYMKKVMPFAQAVRERLNTVGETALKDTVDFNERSILEENIDYLRGTLDLEGLQMCWTEECDNERTQEEVVPGEPYLTFTSAPCVILSLVNPQPHTGLFICQLPIYEKDTVASVLARLRRQERFVKPTMKVTFHRYSDPVLGPRMMPNLANPLQGTEELNDKIVLSLKDDAVHFTSNGTSAFLGTKILYMTQ</sequence>
<evidence type="ECO:0000313" key="15">
    <source>
        <dbReference type="Proteomes" id="UP000747542"/>
    </source>
</evidence>
<dbReference type="InterPro" id="IPR014729">
    <property type="entry name" value="Rossmann-like_a/b/a_fold"/>
</dbReference>
<evidence type="ECO:0000256" key="5">
    <source>
        <dbReference type="ARBA" id="ARBA00022840"/>
    </source>
</evidence>
<evidence type="ECO:0000256" key="4">
    <source>
        <dbReference type="ARBA" id="ARBA00022741"/>
    </source>
</evidence>
<evidence type="ECO:0000256" key="9">
    <source>
        <dbReference type="RuleBase" id="RU363035"/>
    </source>
</evidence>
<accession>A0A8J5JE36</accession>
<comment type="caution">
    <text evidence="14">The sequence shown here is derived from an EMBL/GenBank/DDBJ whole genome shotgun (WGS) entry which is preliminary data.</text>
</comment>
<comment type="similarity">
    <text evidence="1 9">Belongs to the class-I aminoacyl-tRNA synthetase family.</text>
</comment>
<keyword evidence="5 9" id="KW-0067">ATP-binding</keyword>
<dbReference type="InterPro" id="IPR055416">
    <property type="entry name" value="RBD_LARS1"/>
</dbReference>
<dbReference type="PANTHER" id="PTHR45794:SF1">
    <property type="entry name" value="LEUCINE--TRNA LIGASE, CYTOPLASMIC"/>
    <property type="match status" value="1"/>
</dbReference>
<dbReference type="GO" id="GO:0004823">
    <property type="term" value="F:leucine-tRNA ligase activity"/>
    <property type="evidence" value="ECO:0007669"/>
    <property type="project" value="UniProtKB-EC"/>
</dbReference>
<dbReference type="GO" id="GO:0006429">
    <property type="term" value="P:leucyl-tRNA aminoacylation"/>
    <property type="evidence" value="ECO:0007669"/>
    <property type="project" value="InterPro"/>
</dbReference>
<feature type="domain" description="Aminoacyl-tRNA synthetase class Ia" evidence="10">
    <location>
        <begin position="179"/>
        <end position="781"/>
    </location>
</feature>
<dbReference type="Pfam" id="PF00133">
    <property type="entry name" value="tRNA-synt_1"/>
    <property type="match status" value="2"/>
</dbReference>
<dbReference type="Pfam" id="PF08264">
    <property type="entry name" value="Anticodon_1"/>
    <property type="match status" value="1"/>
</dbReference>
<dbReference type="NCBIfam" id="TIGR00395">
    <property type="entry name" value="leuS_arch"/>
    <property type="match status" value="1"/>
</dbReference>
<dbReference type="InterPro" id="IPR002300">
    <property type="entry name" value="aa-tRNA-synth_Ia"/>
</dbReference>
<dbReference type="EMBL" id="JAHLQT010043253">
    <property type="protein sequence ID" value="KAG7154961.1"/>
    <property type="molecule type" value="Genomic_DNA"/>
</dbReference>
<keyword evidence="3 9" id="KW-0436">Ligase</keyword>
<evidence type="ECO:0000259" key="13">
    <source>
        <dbReference type="Pfam" id="PF24810"/>
    </source>
</evidence>
<keyword evidence="15" id="KW-1185">Reference proteome</keyword>
<dbReference type="Gene3D" id="1.10.730.10">
    <property type="entry name" value="Isoleucyl-tRNA Synthetase, Domain 1"/>
    <property type="match status" value="1"/>
</dbReference>
<dbReference type="SUPFAM" id="SSF52374">
    <property type="entry name" value="Nucleotidylyl transferase"/>
    <property type="match status" value="1"/>
</dbReference>
<dbReference type="Proteomes" id="UP000747542">
    <property type="component" value="Unassembled WGS sequence"/>
</dbReference>
<feature type="domain" description="Leucine--tRNA ligase ubiquitin-like" evidence="12">
    <location>
        <begin position="1095"/>
        <end position="1204"/>
    </location>
</feature>
<keyword evidence="4 9" id="KW-0547">Nucleotide-binding</keyword>
<dbReference type="InterPro" id="IPR009080">
    <property type="entry name" value="tRNAsynth_Ia_anticodon-bd"/>
</dbReference>
<dbReference type="EC" id="6.1.1.4" evidence="2"/>
<dbReference type="Pfam" id="PF24810">
    <property type="entry name" value="RBD_LARS1"/>
    <property type="match status" value="1"/>
</dbReference>